<feature type="signal peptide" evidence="1">
    <location>
        <begin position="1"/>
        <end position="17"/>
    </location>
</feature>
<accession>A0A7J8YMB2</accession>
<keyword evidence="3" id="KW-1185">Reference proteome</keyword>
<name>A0A7J8YMB2_GOSAI</name>
<comment type="caution">
    <text evidence="2">The sequence shown here is derived from an EMBL/GenBank/DDBJ whole genome shotgun (WGS) entry which is preliminary data.</text>
</comment>
<sequence>MIFHLLIFLLRLGDLFMISMRMQSSTPAMLISSCRTYMD</sequence>
<evidence type="ECO:0000313" key="2">
    <source>
        <dbReference type="EMBL" id="MBA0700695.1"/>
    </source>
</evidence>
<feature type="chain" id="PRO_5029710526" evidence="1">
    <location>
        <begin position="18"/>
        <end position="39"/>
    </location>
</feature>
<protein>
    <submittedName>
        <fullName evidence="2">Uncharacterized protein</fullName>
    </submittedName>
</protein>
<reference evidence="2 3" key="1">
    <citation type="journal article" date="2019" name="Genome Biol. Evol.">
        <title>Insights into the evolution of the New World diploid cottons (Gossypium, subgenus Houzingenia) based on genome sequencing.</title>
        <authorList>
            <person name="Grover C.E."/>
            <person name="Arick M.A. 2nd"/>
            <person name="Thrash A."/>
            <person name="Conover J.L."/>
            <person name="Sanders W.S."/>
            <person name="Peterson D.G."/>
            <person name="Frelichowski J.E."/>
            <person name="Scheffler J.A."/>
            <person name="Scheffler B.E."/>
            <person name="Wendel J.F."/>
        </authorList>
    </citation>
    <scope>NUCLEOTIDE SEQUENCE [LARGE SCALE GENOMIC DNA]</scope>
    <source>
        <strain evidence="2">185</strain>
        <tissue evidence="2">Leaf</tissue>
    </source>
</reference>
<organism evidence="2 3">
    <name type="scientific">Gossypium aridum</name>
    <name type="common">American cotton</name>
    <name type="synonym">Erioxylum aridum</name>
    <dbReference type="NCBI Taxonomy" id="34290"/>
    <lineage>
        <taxon>Eukaryota</taxon>
        <taxon>Viridiplantae</taxon>
        <taxon>Streptophyta</taxon>
        <taxon>Embryophyta</taxon>
        <taxon>Tracheophyta</taxon>
        <taxon>Spermatophyta</taxon>
        <taxon>Magnoliopsida</taxon>
        <taxon>eudicotyledons</taxon>
        <taxon>Gunneridae</taxon>
        <taxon>Pentapetalae</taxon>
        <taxon>rosids</taxon>
        <taxon>malvids</taxon>
        <taxon>Malvales</taxon>
        <taxon>Malvaceae</taxon>
        <taxon>Malvoideae</taxon>
        <taxon>Gossypium</taxon>
    </lineage>
</organism>
<keyword evidence="1" id="KW-0732">Signal</keyword>
<evidence type="ECO:0000313" key="3">
    <source>
        <dbReference type="Proteomes" id="UP000593577"/>
    </source>
</evidence>
<gene>
    <name evidence="2" type="ORF">Goari_027444</name>
</gene>
<dbReference type="AlphaFoldDB" id="A0A7J8YMB2"/>
<dbReference type="EMBL" id="JABFAA010082616">
    <property type="protein sequence ID" value="MBA0700695.1"/>
    <property type="molecule type" value="Genomic_DNA"/>
</dbReference>
<proteinExistence type="predicted"/>
<dbReference type="Proteomes" id="UP000593577">
    <property type="component" value="Unassembled WGS sequence"/>
</dbReference>
<evidence type="ECO:0000256" key="1">
    <source>
        <dbReference type="SAM" id="SignalP"/>
    </source>
</evidence>